<dbReference type="OrthoDB" id="5098752at2759"/>
<reference evidence="2 3" key="1">
    <citation type="submission" date="2017-06" db="EMBL/GenBank/DDBJ databases">
        <title>Genome of Fusarium nygamai isolate CS10214.</title>
        <authorList>
            <person name="Gardiner D.M."/>
            <person name="Obanor F."/>
            <person name="Kazan K."/>
        </authorList>
    </citation>
    <scope>NUCLEOTIDE SEQUENCE [LARGE SCALE GENOMIC DNA]</scope>
    <source>
        <strain evidence="2 3">CS10214</strain>
    </source>
</reference>
<dbReference type="AlphaFoldDB" id="A0A2K0W2P9"/>
<feature type="compositionally biased region" description="Low complexity" evidence="1">
    <location>
        <begin position="8"/>
        <end position="56"/>
    </location>
</feature>
<feature type="compositionally biased region" description="Polar residues" evidence="1">
    <location>
        <begin position="266"/>
        <end position="277"/>
    </location>
</feature>
<evidence type="ECO:0000256" key="1">
    <source>
        <dbReference type="SAM" id="MobiDB-lite"/>
    </source>
</evidence>
<proteinExistence type="predicted"/>
<evidence type="ECO:0000313" key="3">
    <source>
        <dbReference type="Proteomes" id="UP000236664"/>
    </source>
</evidence>
<comment type="caution">
    <text evidence="2">The sequence shown here is derived from an EMBL/GenBank/DDBJ whole genome shotgun (WGS) entry which is preliminary data.</text>
</comment>
<accession>A0A2K0W2P9</accession>
<sequence>MTTDDSSHTTSAGQSTTTETAKTTETTKSIETTKVTESTKVTETTKATETTKTTKNQLSTSLTTSISIPVYTNPVSYTKVIPTETVTTITYVTVCPTNSASLTTTYVPVTITYEPCGCDHQIYPTVEMTTTTVSCHSCGSHGESTVTLTMPSAACETPSGKHGYAPGHGNAQPTAGSHSYGQPAHENGHSSVPSKPQSGYENGKPYVSVHGSPEPTHNNGTYHPPAPSTVSVSNPGVVVLPSAPAPSKGQEAAPTTLATKGAATGEGQTAKSTQGKYPSQPAAAPSTSVIASGANKNQLMVWTWMAGVIGLMMAN</sequence>
<evidence type="ECO:0000313" key="2">
    <source>
        <dbReference type="EMBL" id="PNP76554.1"/>
    </source>
</evidence>
<dbReference type="Proteomes" id="UP000236664">
    <property type="component" value="Unassembled WGS sequence"/>
</dbReference>
<dbReference type="EMBL" id="MTQA01000141">
    <property type="protein sequence ID" value="PNP76554.1"/>
    <property type="molecule type" value="Genomic_DNA"/>
</dbReference>
<gene>
    <name evidence="2" type="ORF">FNYG_09973</name>
</gene>
<feature type="region of interest" description="Disordered" evidence="1">
    <location>
        <begin position="157"/>
        <end position="285"/>
    </location>
</feature>
<protein>
    <submittedName>
        <fullName evidence="2">Uncharacterized protein</fullName>
    </submittedName>
</protein>
<organism evidence="2 3">
    <name type="scientific">Gibberella nygamai</name>
    <name type="common">Bean root rot disease fungus</name>
    <name type="synonym">Fusarium nygamai</name>
    <dbReference type="NCBI Taxonomy" id="42673"/>
    <lineage>
        <taxon>Eukaryota</taxon>
        <taxon>Fungi</taxon>
        <taxon>Dikarya</taxon>
        <taxon>Ascomycota</taxon>
        <taxon>Pezizomycotina</taxon>
        <taxon>Sordariomycetes</taxon>
        <taxon>Hypocreomycetidae</taxon>
        <taxon>Hypocreales</taxon>
        <taxon>Nectriaceae</taxon>
        <taxon>Fusarium</taxon>
        <taxon>Fusarium fujikuroi species complex</taxon>
    </lineage>
</organism>
<feature type="region of interest" description="Disordered" evidence="1">
    <location>
        <begin position="1"/>
        <end position="56"/>
    </location>
</feature>
<name>A0A2K0W2P9_GIBNY</name>
<dbReference type="STRING" id="42673.A0A2K0W2P9"/>
<feature type="compositionally biased region" description="Polar residues" evidence="1">
    <location>
        <begin position="189"/>
        <end position="200"/>
    </location>
</feature>
<feature type="compositionally biased region" description="Polar residues" evidence="1">
    <location>
        <begin position="171"/>
        <end position="180"/>
    </location>
</feature>
<keyword evidence="3" id="KW-1185">Reference proteome</keyword>